<keyword evidence="2 5" id="KW-0238">DNA-binding</keyword>
<dbReference type="Gene3D" id="1.10.10.10">
    <property type="entry name" value="Winged helix-like DNA-binding domain superfamily/Winged helix DNA-binding domain"/>
    <property type="match status" value="2"/>
</dbReference>
<evidence type="ECO:0000313" key="5">
    <source>
        <dbReference type="EMBL" id="SMO90541.1"/>
    </source>
</evidence>
<dbReference type="SUPFAM" id="SSF48008">
    <property type="entry name" value="GntR ligand-binding domain-like"/>
    <property type="match status" value="1"/>
</dbReference>
<evidence type="ECO:0000256" key="1">
    <source>
        <dbReference type="ARBA" id="ARBA00023015"/>
    </source>
</evidence>
<dbReference type="Gene3D" id="1.20.120.530">
    <property type="entry name" value="GntR ligand-binding domain-like"/>
    <property type="match status" value="1"/>
</dbReference>
<name>A0A521F4I3_9RHOB</name>
<dbReference type="GO" id="GO:0003700">
    <property type="term" value="F:DNA-binding transcription factor activity"/>
    <property type="evidence" value="ECO:0007669"/>
    <property type="project" value="InterPro"/>
</dbReference>
<keyword evidence="1" id="KW-0805">Transcription regulation</keyword>
<dbReference type="EMBL" id="FXTK01000017">
    <property type="protein sequence ID" value="SMO90541.1"/>
    <property type="molecule type" value="Genomic_DNA"/>
</dbReference>
<dbReference type="SUPFAM" id="SSF46785">
    <property type="entry name" value="Winged helix' DNA-binding domain"/>
    <property type="match status" value="2"/>
</dbReference>
<gene>
    <name evidence="5" type="ORF">SAMN06265221_11790</name>
</gene>
<keyword evidence="3" id="KW-0804">Transcription</keyword>
<evidence type="ECO:0000313" key="6">
    <source>
        <dbReference type="Proteomes" id="UP000319014"/>
    </source>
</evidence>
<dbReference type="InterPro" id="IPR008920">
    <property type="entry name" value="TF_FadR/GntR_C"/>
</dbReference>
<organism evidence="5 6">
    <name type="scientific">Paracoccus laeviglucosivorans</name>
    <dbReference type="NCBI Taxonomy" id="1197861"/>
    <lineage>
        <taxon>Bacteria</taxon>
        <taxon>Pseudomonadati</taxon>
        <taxon>Pseudomonadota</taxon>
        <taxon>Alphaproteobacteria</taxon>
        <taxon>Rhodobacterales</taxon>
        <taxon>Paracoccaceae</taxon>
        <taxon>Paracoccus</taxon>
    </lineage>
</organism>
<dbReference type="PANTHER" id="PTHR43537:SF5">
    <property type="entry name" value="UXU OPERON TRANSCRIPTIONAL REGULATOR"/>
    <property type="match status" value="1"/>
</dbReference>
<dbReference type="InterPro" id="IPR011711">
    <property type="entry name" value="GntR_C"/>
</dbReference>
<proteinExistence type="predicted"/>
<dbReference type="InterPro" id="IPR000524">
    <property type="entry name" value="Tscrpt_reg_HTH_GntR"/>
</dbReference>
<dbReference type="Pfam" id="PF00392">
    <property type="entry name" value="GntR"/>
    <property type="match status" value="1"/>
</dbReference>
<keyword evidence="6" id="KW-1185">Reference proteome</keyword>
<evidence type="ECO:0000256" key="2">
    <source>
        <dbReference type="ARBA" id="ARBA00023125"/>
    </source>
</evidence>
<dbReference type="GO" id="GO:0003677">
    <property type="term" value="F:DNA binding"/>
    <property type="evidence" value="ECO:0007669"/>
    <property type="project" value="UniProtKB-KW"/>
</dbReference>
<dbReference type="PANTHER" id="PTHR43537">
    <property type="entry name" value="TRANSCRIPTIONAL REGULATOR, GNTR FAMILY"/>
    <property type="match status" value="1"/>
</dbReference>
<accession>A0A521F4I3</accession>
<dbReference type="InterPro" id="IPR036388">
    <property type="entry name" value="WH-like_DNA-bd_sf"/>
</dbReference>
<dbReference type="Pfam" id="PF07729">
    <property type="entry name" value="FCD"/>
    <property type="match status" value="1"/>
</dbReference>
<reference evidence="5 6" key="1">
    <citation type="submission" date="2017-05" db="EMBL/GenBank/DDBJ databases">
        <authorList>
            <person name="Varghese N."/>
            <person name="Submissions S."/>
        </authorList>
    </citation>
    <scope>NUCLEOTIDE SEQUENCE [LARGE SCALE GENOMIC DNA]</scope>
    <source>
        <strain evidence="5 6">DSM 100094</strain>
    </source>
</reference>
<dbReference type="PROSITE" id="PS50949">
    <property type="entry name" value="HTH_GNTR"/>
    <property type="match status" value="1"/>
</dbReference>
<dbReference type="SMART" id="SM00345">
    <property type="entry name" value="HTH_GNTR"/>
    <property type="match status" value="2"/>
</dbReference>
<dbReference type="Proteomes" id="UP000319014">
    <property type="component" value="Unassembled WGS sequence"/>
</dbReference>
<dbReference type="SMART" id="SM00895">
    <property type="entry name" value="FCD"/>
    <property type="match status" value="1"/>
</dbReference>
<dbReference type="OrthoDB" id="8066003at2"/>
<evidence type="ECO:0000259" key="4">
    <source>
        <dbReference type="PROSITE" id="PS50949"/>
    </source>
</evidence>
<dbReference type="RefSeq" id="WP_142664235.1">
    <property type="nucleotide sequence ID" value="NZ_FXTK01000017.1"/>
</dbReference>
<sequence length="339" mass="37611">MITETTNSSRGRSAPSPDEKLPAYRRIADILGDAIRDGRLPAGALIKVSDAAVVFESSRSPIKQAFQILLDDGLLYPHDGQGFIVGQPQPVNRATLSRELLGLDAAPLTSSVQDDLYFKLEHDLILSSISGPARLNELALARHYNIGRSTIRELIFRAQTVGIVERASGKSWRIVPFDVERCRNLYDLRILLEPAALLQAAPRLPAEKLEQMHQRLVRAVADPMALGVGQLDQLESDLHRDLLSYCTNIEIPEALIRTSPTYICGKHVQVALSDSPTIETFLHDHLEIIEHLRAGQPDTAAELLRGHLDRSRDQIIGKLREFLRLPARTNRLPGFGNNG</sequence>
<evidence type="ECO:0000256" key="3">
    <source>
        <dbReference type="ARBA" id="ARBA00023163"/>
    </source>
</evidence>
<protein>
    <submittedName>
        <fullName evidence="5">DNA-binding transcriptional regulator, GntR family</fullName>
    </submittedName>
</protein>
<dbReference type="AlphaFoldDB" id="A0A521F4I3"/>
<dbReference type="InterPro" id="IPR036390">
    <property type="entry name" value="WH_DNA-bd_sf"/>
</dbReference>
<feature type="domain" description="HTH gntR-type" evidence="4">
    <location>
        <begin position="21"/>
        <end position="88"/>
    </location>
</feature>